<reference evidence="2" key="2">
    <citation type="submission" date="2020-09" db="EMBL/GenBank/DDBJ databases">
        <authorList>
            <person name="Sun Q."/>
            <person name="Ohkuma M."/>
        </authorList>
    </citation>
    <scope>NUCLEOTIDE SEQUENCE</scope>
    <source>
        <strain evidence="2">JCM 4346</strain>
    </source>
</reference>
<evidence type="ECO:0000313" key="3">
    <source>
        <dbReference type="Proteomes" id="UP000658320"/>
    </source>
</evidence>
<protein>
    <submittedName>
        <fullName evidence="2">Uncharacterized protein</fullName>
    </submittedName>
</protein>
<evidence type="ECO:0000313" key="2">
    <source>
        <dbReference type="EMBL" id="GGR24174.1"/>
    </source>
</evidence>
<dbReference type="InterPro" id="IPR057003">
    <property type="entry name" value="Phage_tail_terminator_2"/>
</dbReference>
<feature type="region of interest" description="Disordered" evidence="1">
    <location>
        <begin position="104"/>
        <end position="123"/>
    </location>
</feature>
<evidence type="ECO:0000256" key="1">
    <source>
        <dbReference type="SAM" id="MobiDB-lite"/>
    </source>
</evidence>
<dbReference type="Pfam" id="PF23841">
    <property type="entry name" value="Phage_tail_terminator_2"/>
    <property type="match status" value="1"/>
</dbReference>
<dbReference type="EMBL" id="BMSX01000010">
    <property type="protein sequence ID" value="GGR24174.1"/>
    <property type="molecule type" value="Genomic_DNA"/>
</dbReference>
<sequence length="139" mass="15207">MALSDVQVFPDAELMARNFLAEFFGTEAHLCTVLPEDAQFDELIQGKPVIRVMRIGGSWRFRRSLDEPMVDIDVWANSLTSARSTANQARAAVADMAGDQRDGGLCTHTAEISGPGRRPEDNPSVYRIGFTAGLLVRPA</sequence>
<dbReference type="AlphaFoldDB" id="A0A918FAB6"/>
<proteinExistence type="predicted"/>
<keyword evidence="3" id="KW-1185">Reference proteome</keyword>
<dbReference type="Proteomes" id="UP000658320">
    <property type="component" value="Unassembled WGS sequence"/>
</dbReference>
<accession>A0A918FAB6</accession>
<dbReference type="RefSeq" id="WP_189939404.1">
    <property type="nucleotide sequence ID" value="NZ_BMSX01000010.1"/>
</dbReference>
<gene>
    <name evidence="2" type="ORF">GCM10010251_45310</name>
</gene>
<name>A0A918FAB6_9ACTN</name>
<reference evidence="2" key="1">
    <citation type="journal article" date="2014" name="Int. J. Syst. Evol. Microbiol.">
        <title>Complete genome sequence of Corynebacterium casei LMG S-19264T (=DSM 44701T), isolated from a smear-ripened cheese.</title>
        <authorList>
            <consortium name="US DOE Joint Genome Institute (JGI-PGF)"/>
            <person name="Walter F."/>
            <person name="Albersmeier A."/>
            <person name="Kalinowski J."/>
            <person name="Ruckert C."/>
        </authorList>
    </citation>
    <scope>NUCLEOTIDE SEQUENCE</scope>
    <source>
        <strain evidence="2">JCM 4346</strain>
    </source>
</reference>
<organism evidence="2 3">
    <name type="scientific">Streptomyces aurantiogriseus</name>
    <dbReference type="NCBI Taxonomy" id="66870"/>
    <lineage>
        <taxon>Bacteria</taxon>
        <taxon>Bacillati</taxon>
        <taxon>Actinomycetota</taxon>
        <taxon>Actinomycetes</taxon>
        <taxon>Kitasatosporales</taxon>
        <taxon>Streptomycetaceae</taxon>
        <taxon>Streptomyces</taxon>
    </lineage>
</organism>
<comment type="caution">
    <text evidence="2">The sequence shown here is derived from an EMBL/GenBank/DDBJ whole genome shotgun (WGS) entry which is preliminary data.</text>
</comment>